<dbReference type="RefSeq" id="WP_147935796.1">
    <property type="nucleotide sequence ID" value="NZ_VPFD01000017.1"/>
</dbReference>
<name>A0A5C7G3M8_9BURK</name>
<keyword evidence="2" id="KW-1185">Reference proteome</keyword>
<gene>
    <name evidence="1" type="ORF">FVD38_16330</name>
</gene>
<proteinExistence type="predicted"/>
<dbReference type="EMBL" id="VPFD01000017">
    <property type="protein sequence ID" value="TXF98502.1"/>
    <property type="molecule type" value="Genomic_DNA"/>
</dbReference>
<evidence type="ECO:0000313" key="2">
    <source>
        <dbReference type="Proteomes" id="UP000321413"/>
    </source>
</evidence>
<dbReference type="AlphaFoldDB" id="A0A5C7G3M8"/>
<sequence length="176" mass="18948">MTTRIDSPSPYRVQGAITSLGELARKQPDLAFKMPDELVAEVKLHEEQMAARYEAARRYADAHPDKIYAQITVGGNIVATIYDSGVTHRERGAYGAQLSDGGAGLALADARIADILKAVPGEVKYSDFTDPGGRSARSAPESALPKVTARSLMQIMQDMDWQLARARMGDDGTPAA</sequence>
<dbReference type="Proteomes" id="UP000321413">
    <property type="component" value="Unassembled WGS sequence"/>
</dbReference>
<accession>A0A5C7G3M8</accession>
<reference evidence="1 2" key="1">
    <citation type="submission" date="2019-08" db="EMBL/GenBank/DDBJ databases">
        <title>Massilia golmudensis sp. nov., isolated from sand in the Qinghai-Tibetan Plateau.</title>
        <authorList>
            <person name="Zhang B."/>
        </authorList>
    </citation>
    <scope>NUCLEOTIDE SEQUENCE [LARGE SCALE GENOMIC DNA]</scope>
    <source>
        <strain evidence="1 2">GEM5</strain>
    </source>
</reference>
<protein>
    <submittedName>
        <fullName evidence="1">Uncharacterized protein</fullName>
    </submittedName>
</protein>
<comment type="caution">
    <text evidence="1">The sequence shown here is derived from an EMBL/GenBank/DDBJ whole genome shotgun (WGS) entry which is preliminary data.</text>
</comment>
<evidence type="ECO:0000313" key="1">
    <source>
        <dbReference type="EMBL" id="TXF98502.1"/>
    </source>
</evidence>
<organism evidence="1 2">
    <name type="scientific">Massilia arenae</name>
    <dbReference type="NCBI Taxonomy" id="2603288"/>
    <lineage>
        <taxon>Bacteria</taxon>
        <taxon>Pseudomonadati</taxon>
        <taxon>Pseudomonadota</taxon>
        <taxon>Betaproteobacteria</taxon>
        <taxon>Burkholderiales</taxon>
        <taxon>Oxalobacteraceae</taxon>
        <taxon>Telluria group</taxon>
        <taxon>Massilia</taxon>
    </lineage>
</organism>